<dbReference type="EMBL" id="JAFFHB010000005">
    <property type="protein sequence ID" value="KAK4665870.1"/>
    <property type="molecule type" value="Genomic_DNA"/>
</dbReference>
<keyword evidence="2" id="KW-1185">Reference proteome</keyword>
<evidence type="ECO:0000313" key="1">
    <source>
        <dbReference type="EMBL" id="KAK4665870.1"/>
    </source>
</evidence>
<dbReference type="Proteomes" id="UP001326199">
    <property type="component" value="Unassembled WGS sequence"/>
</dbReference>
<evidence type="ECO:0000313" key="2">
    <source>
        <dbReference type="Proteomes" id="UP001326199"/>
    </source>
</evidence>
<accession>A0ABR0HCS9</accession>
<name>A0ABR0HCS9_9PEZI</name>
<protein>
    <submittedName>
        <fullName evidence="1">Uncharacterized protein</fullName>
    </submittedName>
</protein>
<gene>
    <name evidence="1" type="ORF">QC763_0066950</name>
</gene>
<dbReference type="GeneID" id="87926027"/>
<sequence>MATSCTTNLALSPDPCNARYIILKPAGEPGKGDEFEVLKGRGADPEAAAVVPEEVFRQGDVLLGLLLVLGVEVKPLVPRAGKRPWFCRPGLDIVVVVVPDLPPDHLDRLGHAPGTVVSRLDKLFRVHQPNLQTRRDPQRAHRTGRSAEQVPFFFVVRSEPYDLPVSENHLHLSDRVVEEAVLEAGGFPCCARESAAGGDAWELHHYRGDQAVGEGSFDQLVHWDVWFHEGGFGCFVDG</sequence>
<organism evidence="1 2">
    <name type="scientific">Podospora pseudopauciseta</name>
    <dbReference type="NCBI Taxonomy" id="2093780"/>
    <lineage>
        <taxon>Eukaryota</taxon>
        <taxon>Fungi</taxon>
        <taxon>Dikarya</taxon>
        <taxon>Ascomycota</taxon>
        <taxon>Pezizomycotina</taxon>
        <taxon>Sordariomycetes</taxon>
        <taxon>Sordariomycetidae</taxon>
        <taxon>Sordariales</taxon>
        <taxon>Podosporaceae</taxon>
        <taxon>Podospora</taxon>
    </lineage>
</organism>
<dbReference type="RefSeq" id="XP_062765836.1">
    <property type="nucleotide sequence ID" value="XM_062905924.1"/>
</dbReference>
<comment type="caution">
    <text evidence="1">The sequence shown here is derived from an EMBL/GenBank/DDBJ whole genome shotgun (WGS) entry which is preliminary data.</text>
</comment>
<reference evidence="1 2" key="1">
    <citation type="journal article" date="2023" name="bioRxiv">
        <title>High-quality genome assemblies of four members of thePodospora anserinaspecies complex.</title>
        <authorList>
            <person name="Ament-Velasquez S.L."/>
            <person name="Vogan A.A."/>
            <person name="Wallerman O."/>
            <person name="Hartmann F."/>
            <person name="Gautier V."/>
            <person name="Silar P."/>
            <person name="Giraud T."/>
            <person name="Johannesson H."/>
        </authorList>
    </citation>
    <scope>NUCLEOTIDE SEQUENCE [LARGE SCALE GENOMIC DNA]</scope>
    <source>
        <strain evidence="1 2">CBS 411.78</strain>
    </source>
</reference>
<proteinExistence type="predicted"/>